<dbReference type="Proteomes" id="UP000070220">
    <property type="component" value="Unassembled WGS sequence"/>
</dbReference>
<evidence type="ECO:0000313" key="1">
    <source>
        <dbReference type="EMBL" id="KXT99360.1"/>
    </source>
</evidence>
<protein>
    <submittedName>
        <fullName evidence="1">Uncharacterized protein</fullName>
    </submittedName>
</protein>
<name>A0A139QA75_STROR</name>
<organism evidence="1 2">
    <name type="scientific">Streptococcus oralis</name>
    <dbReference type="NCBI Taxonomy" id="1303"/>
    <lineage>
        <taxon>Bacteria</taxon>
        <taxon>Bacillati</taxon>
        <taxon>Bacillota</taxon>
        <taxon>Bacilli</taxon>
        <taxon>Lactobacillales</taxon>
        <taxon>Streptococcaceae</taxon>
        <taxon>Streptococcus</taxon>
    </lineage>
</organism>
<dbReference type="PATRIC" id="fig|1303.83.peg.652"/>
<dbReference type="EMBL" id="LQRP01000026">
    <property type="protein sequence ID" value="KXT99360.1"/>
    <property type="molecule type" value="Genomic_DNA"/>
</dbReference>
<proteinExistence type="predicted"/>
<gene>
    <name evidence="1" type="ORF">SORDD30_00619</name>
</gene>
<reference evidence="1 2" key="1">
    <citation type="submission" date="2016-01" db="EMBL/GenBank/DDBJ databases">
        <title>Highly variable Streptococcus oralis are common among viridans streptococci isolated from primates.</title>
        <authorList>
            <person name="Denapaite D."/>
            <person name="Rieger M."/>
            <person name="Koendgen S."/>
            <person name="Brueckner R."/>
            <person name="Ochigava I."/>
            <person name="Kappeler P."/>
            <person name="Maetz-Rensing K."/>
            <person name="Leendertz F."/>
            <person name="Hakenbeck R."/>
        </authorList>
    </citation>
    <scope>NUCLEOTIDE SEQUENCE [LARGE SCALE GENOMIC DNA]</scope>
    <source>
        <strain evidence="1 2">DD30</strain>
    </source>
</reference>
<evidence type="ECO:0000313" key="2">
    <source>
        <dbReference type="Proteomes" id="UP000070220"/>
    </source>
</evidence>
<accession>A0A139QA75</accession>
<dbReference type="AlphaFoldDB" id="A0A139QA75"/>
<comment type="caution">
    <text evidence="1">The sequence shown here is derived from an EMBL/GenBank/DDBJ whole genome shotgun (WGS) entry which is preliminary data.</text>
</comment>
<sequence length="37" mass="4350">MWYNIYCRKVKTVAPDTEREVMPMGKSSKSDGKEERV</sequence>